<keyword evidence="1" id="KW-0812">Transmembrane</keyword>
<protein>
    <submittedName>
        <fullName evidence="2">Uncharacterized protein</fullName>
    </submittedName>
</protein>
<proteinExistence type="predicted"/>
<dbReference type="OrthoDB" id="2039553at2"/>
<keyword evidence="3" id="KW-1185">Reference proteome</keyword>
<dbReference type="PATRIC" id="fig|1121338.3.peg.1510"/>
<keyword evidence="1" id="KW-0472">Membrane</keyword>
<dbReference type="RefSeq" id="WP_066824744.1">
    <property type="nucleotide sequence ID" value="NZ_LTBA01000014.1"/>
</dbReference>
<dbReference type="EMBL" id="LTBA01000014">
    <property type="protein sequence ID" value="KYH34539.1"/>
    <property type="molecule type" value="Genomic_DNA"/>
</dbReference>
<feature type="transmembrane region" description="Helical" evidence="1">
    <location>
        <begin position="6"/>
        <end position="23"/>
    </location>
</feature>
<sequence>MNNRCYFVVVISLVLIVTIFSYCNKNDNVAEEFINTFNLDIDSDKLKISTIYNDYGGVPYEGQALYKLEGIEEIELENEDWLELPLTAELSEFLYKDNDGVSVAKKINFPEIEEGKWCFVDRGKTDFTNPSAYNFSLCLYDEVNNIFYYYKIDT</sequence>
<organism evidence="2 3">
    <name type="scientific">Clostridium tepidiprofundi DSM 19306</name>
    <dbReference type="NCBI Taxonomy" id="1121338"/>
    <lineage>
        <taxon>Bacteria</taxon>
        <taxon>Bacillati</taxon>
        <taxon>Bacillota</taxon>
        <taxon>Clostridia</taxon>
        <taxon>Eubacteriales</taxon>
        <taxon>Clostridiaceae</taxon>
        <taxon>Clostridium</taxon>
    </lineage>
</organism>
<accession>A0A151B3N9</accession>
<dbReference type="AlphaFoldDB" id="A0A151B3N9"/>
<evidence type="ECO:0000313" key="3">
    <source>
        <dbReference type="Proteomes" id="UP000075531"/>
    </source>
</evidence>
<gene>
    <name evidence="2" type="ORF">CLTEP_14670</name>
</gene>
<evidence type="ECO:0000256" key="1">
    <source>
        <dbReference type="SAM" id="Phobius"/>
    </source>
</evidence>
<name>A0A151B3N9_9CLOT</name>
<comment type="caution">
    <text evidence="2">The sequence shown here is derived from an EMBL/GenBank/DDBJ whole genome shotgun (WGS) entry which is preliminary data.</text>
</comment>
<evidence type="ECO:0000313" key="2">
    <source>
        <dbReference type="EMBL" id="KYH34539.1"/>
    </source>
</evidence>
<dbReference type="Proteomes" id="UP000075531">
    <property type="component" value="Unassembled WGS sequence"/>
</dbReference>
<keyword evidence="1" id="KW-1133">Transmembrane helix</keyword>
<reference evidence="2 3" key="1">
    <citation type="submission" date="2016-02" db="EMBL/GenBank/DDBJ databases">
        <title>Genome sequence of Clostridium tepidiprofundi DSM 19306.</title>
        <authorList>
            <person name="Poehlein A."/>
            <person name="Daniel R."/>
        </authorList>
    </citation>
    <scope>NUCLEOTIDE SEQUENCE [LARGE SCALE GENOMIC DNA]</scope>
    <source>
        <strain evidence="2 3">DSM 19306</strain>
    </source>
</reference>